<dbReference type="AlphaFoldDB" id="A0A8H7D8Q4"/>
<protein>
    <submittedName>
        <fullName evidence="1">Alpha/beta-hydrolase</fullName>
    </submittedName>
</protein>
<keyword evidence="1" id="KW-0378">Hydrolase</keyword>
<sequence>MTPEEKEQLKKALLTGGMTAPLCWYRAALEGVTTEDDTQISPEATQVKQPLLFVAFTGDILALPMIGDSIHAQYAKGPVTRKEIGGDHWGAESHAEELNAILLEWIQGLDS</sequence>
<accession>A0A8H7D8Q4</accession>
<dbReference type="InterPro" id="IPR029058">
    <property type="entry name" value="AB_hydrolase_fold"/>
</dbReference>
<dbReference type="Gene3D" id="3.40.50.1820">
    <property type="entry name" value="alpha/beta hydrolase"/>
    <property type="match status" value="1"/>
</dbReference>
<gene>
    <name evidence="1" type="ORF">MVEN_00651500</name>
</gene>
<proteinExistence type="predicted"/>
<dbReference type="EMBL" id="JACAZI010000004">
    <property type="protein sequence ID" value="KAF7362998.1"/>
    <property type="molecule type" value="Genomic_DNA"/>
</dbReference>
<reference evidence="1" key="1">
    <citation type="submission" date="2020-05" db="EMBL/GenBank/DDBJ databases">
        <title>Mycena genomes resolve the evolution of fungal bioluminescence.</title>
        <authorList>
            <person name="Tsai I.J."/>
        </authorList>
    </citation>
    <scope>NUCLEOTIDE SEQUENCE</scope>
    <source>
        <strain evidence="1">CCC161011</strain>
    </source>
</reference>
<evidence type="ECO:0000313" key="2">
    <source>
        <dbReference type="Proteomes" id="UP000620124"/>
    </source>
</evidence>
<dbReference type="GO" id="GO:0016787">
    <property type="term" value="F:hydrolase activity"/>
    <property type="evidence" value="ECO:0007669"/>
    <property type="project" value="UniProtKB-KW"/>
</dbReference>
<evidence type="ECO:0000313" key="1">
    <source>
        <dbReference type="EMBL" id="KAF7362998.1"/>
    </source>
</evidence>
<dbReference type="SUPFAM" id="SSF53474">
    <property type="entry name" value="alpha/beta-Hydrolases"/>
    <property type="match status" value="1"/>
</dbReference>
<comment type="caution">
    <text evidence="1">The sequence shown here is derived from an EMBL/GenBank/DDBJ whole genome shotgun (WGS) entry which is preliminary data.</text>
</comment>
<name>A0A8H7D8Q4_9AGAR</name>
<keyword evidence="2" id="KW-1185">Reference proteome</keyword>
<organism evidence="1 2">
    <name type="scientific">Mycena venus</name>
    <dbReference type="NCBI Taxonomy" id="2733690"/>
    <lineage>
        <taxon>Eukaryota</taxon>
        <taxon>Fungi</taxon>
        <taxon>Dikarya</taxon>
        <taxon>Basidiomycota</taxon>
        <taxon>Agaricomycotina</taxon>
        <taxon>Agaricomycetes</taxon>
        <taxon>Agaricomycetidae</taxon>
        <taxon>Agaricales</taxon>
        <taxon>Marasmiineae</taxon>
        <taxon>Mycenaceae</taxon>
        <taxon>Mycena</taxon>
    </lineage>
</organism>
<dbReference type="Proteomes" id="UP000620124">
    <property type="component" value="Unassembled WGS sequence"/>
</dbReference>
<dbReference type="OrthoDB" id="3037092at2759"/>